<dbReference type="PANTHER" id="PTHR12112:SF22">
    <property type="entry name" value="MANGANESE-DEPENDENT INORGANIC PYROPHOSPHATASE-RELATED"/>
    <property type="match status" value="1"/>
</dbReference>
<dbReference type="SUPFAM" id="SSF64182">
    <property type="entry name" value="DHH phosphoesterases"/>
    <property type="match status" value="1"/>
</dbReference>
<keyword evidence="11" id="KW-1185">Reference proteome</keyword>
<evidence type="ECO:0000256" key="8">
    <source>
        <dbReference type="PROSITE-ProRule" id="PRU00703"/>
    </source>
</evidence>
<dbReference type="InterPro" id="IPR046342">
    <property type="entry name" value="CBS_dom_sf"/>
</dbReference>
<evidence type="ECO:0000313" key="11">
    <source>
        <dbReference type="Proteomes" id="UP001470230"/>
    </source>
</evidence>
<evidence type="ECO:0000256" key="3">
    <source>
        <dbReference type="ARBA" id="ARBA00022723"/>
    </source>
</evidence>
<evidence type="ECO:0000256" key="5">
    <source>
        <dbReference type="ARBA" id="ARBA00023211"/>
    </source>
</evidence>
<organism evidence="10 11">
    <name type="scientific">Tritrichomonas musculus</name>
    <dbReference type="NCBI Taxonomy" id="1915356"/>
    <lineage>
        <taxon>Eukaryota</taxon>
        <taxon>Metamonada</taxon>
        <taxon>Parabasalia</taxon>
        <taxon>Tritrichomonadida</taxon>
        <taxon>Tritrichomonadidae</taxon>
        <taxon>Tritrichomonas</taxon>
    </lineage>
</organism>
<dbReference type="InterPro" id="IPR038763">
    <property type="entry name" value="DHH_sf"/>
</dbReference>
<keyword evidence="4" id="KW-0378">Hydrolase</keyword>
<dbReference type="Pfam" id="PF02833">
    <property type="entry name" value="DHHA2"/>
    <property type="match status" value="1"/>
</dbReference>
<dbReference type="InterPro" id="IPR004097">
    <property type="entry name" value="DHHA2"/>
</dbReference>
<reference evidence="10 11" key="1">
    <citation type="submission" date="2024-04" db="EMBL/GenBank/DDBJ databases">
        <title>Tritrichomonas musculus Genome.</title>
        <authorList>
            <person name="Alves-Ferreira E."/>
            <person name="Grigg M."/>
            <person name="Lorenzi H."/>
            <person name="Galac M."/>
        </authorList>
    </citation>
    <scope>NUCLEOTIDE SEQUENCE [LARGE SCALE GENOMIC DNA]</scope>
    <source>
        <strain evidence="10 11">EAF2021</strain>
    </source>
</reference>
<comment type="caution">
    <text evidence="10">The sequence shown here is derived from an EMBL/GenBank/DDBJ whole genome shotgun (WGS) entry which is preliminary data.</text>
</comment>
<keyword evidence="5" id="KW-0464">Manganese</keyword>
<dbReference type="NCBIfam" id="NF011443">
    <property type="entry name" value="PRK14869.1-5"/>
    <property type="match status" value="1"/>
</dbReference>
<evidence type="ECO:0000256" key="4">
    <source>
        <dbReference type="ARBA" id="ARBA00022801"/>
    </source>
</evidence>
<dbReference type="PROSITE" id="PS51371">
    <property type="entry name" value="CBS"/>
    <property type="match status" value="1"/>
</dbReference>
<dbReference type="Pfam" id="PF01368">
    <property type="entry name" value="DHH"/>
    <property type="match status" value="1"/>
</dbReference>
<evidence type="ECO:0000313" key="10">
    <source>
        <dbReference type="EMBL" id="KAK8886549.1"/>
    </source>
</evidence>
<dbReference type="SUPFAM" id="SSF54631">
    <property type="entry name" value="CBS-domain pair"/>
    <property type="match status" value="1"/>
</dbReference>
<evidence type="ECO:0000259" key="9">
    <source>
        <dbReference type="PROSITE" id="PS51371"/>
    </source>
</evidence>
<dbReference type="InterPro" id="IPR038222">
    <property type="entry name" value="DHHA2_dom_sf"/>
</dbReference>
<dbReference type="InterPro" id="IPR000644">
    <property type="entry name" value="CBS_dom"/>
</dbReference>
<dbReference type="InterPro" id="IPR001667">
    <property type="entry name" value="DDH_dom"/>
</dbReference>
<name>A0ABR2K656_9EUKA</name>
<accession>A0ABR2K656</accession>
<dbReference type="Gene3D" id="3.10.310.20">
    <property type="entry name" value="DHHA2 domain"/>
    <property type="match status" value="1"/>
</dbReference>
<dbReference type="SMART" id="SM01131">
    <property type="entry name" value="DHHA2"/>
    <property type="match status" value="1"/>
</dbReference>
<evidence type="ECO:0000256" key="7">
    <source>
        <dbReference type="ARBA" id="ARBA00047820"/>
    </source>
</evidence>
<evidence type="ECO:0000256" key="6">
    <source>
        <dbReference type="ARBA" id="ARBA00032535"/>
    </source>
</evidence>
<dbReference type="Gene3D" id="3.90.1640.10">
    <property type="entry name" value="inorganic pyrophosphatase (n-terminal core)"/>
    <property type="match status" value="2"/>
</dbReference>
<dbReference type="SMART" id="SM00116">
    <property type="entry name" value="CBS"/>
    <property type="match status" value="1"/>
</dbReference>
<evidence type="ECO:0000256" key="2">
    <source>
        <dbReference type="ARBA" id="ARBA00012146"/>
    </source>
</evidence>
<sequence length="552" mass="62938">MTAIKEKVFVTGHRNPDMDSVCSAWAYARLKNITDPSKEYIPIRAGHMNDITKAQFSRLGITSPKYTQNIKPRISDVIRKYEKVLDVSDPIYSLCQYFSAKKAPCVPIFDGDKYETLLPVDDITTYFLETNSHTHPLLLFNIENFGKLIKGRYIKKGEVKEFKTTLALGMMNYDKYEEFMTHLKGPMPIVFCGNRSNYIELAIKLNCPAIVIIGFGENDRIECDISNYKGTVFVTEENTDKAFHLMRMSVPIKSVLTDQRPPIIKPTDYFDDVKELLSKLNFRALPVIDDEDGSFKGIIQRSTFLVKPKKKVIMMDHNELNQSIPGLDDGEVVEIIDHHRLAAEKTSKPIFMDIEPLGSTCTLVYGQYRKNEVEIDKETALVLLSGIINDTVILKSPTTTQRDREVVEKLAKIAGISSVKEFGQIMFSGGASITTQDPRKLIKADFKCFEEYGVKFGIGQCEVTQFDGIDEVKEKWLQTLEEVRKENKLQWALIVITNIILEDSIMLTTTFPEKEKNIQYQKMSDHQFFCPGVLSRKIQILPEVIRAISNED</sequence>
<protein>
    <recommendedName>
        <fullName evidence="2">inorganic diphosphatase</fullName>
        <ecNumber evidence="2">3.6.1.1</ecNumber>
    </recommendedName>
    <alternativeName>
        <fullName evidence="6">Pyrophosphate phospho-hydrolase</fullName>
    </alternativeName>
</protein>
<keyword evidence="8" id="KW-0129">CBS domain</keyword>
<dbReference type="Pfam" id="PF00571">
    <property type="entry name" value="CBS"/>
    <property type="match status" value="1"/>
</dbReference>
<evidence type="ECO:0000256" key="1">
    <source>
        <dbReference type="ARBA" id="ARBA00001936"/>
    </source>
</evidence>
<dbReference type="EMBL" id="JAPFFF010000007">
    <property type="protein sequence ID" value="KAK8886549.1"/>
    <property type="molecule type" value="Genomic_DNA"/>
</dbReference>
<comment type="catalytic activity">
    <reaction evidence="7">
        <text>diphosphate + H2O = 2 phosphate + H(+)</text>
        <dbReference type="Rhea" id="RHEA:24576"/>
        <dbReference type="ChEBI" id="CHEBI:15377"/>
        <dbReference type="ChEBI" id="CHEBI:15378"/>
        <dbReference type="ChEBI" id="CHEBI:33019"/>
        <dbReference type="ChEBI" id="CHEBI:43474"/>
        <dbReference type="EC" id="3.6.1.1"/>
    </reaction>
</comment>
<gene>
    <name evidence="10" type="ORF">M9Y10_042013</name>
</gene>
<proteinExistence type="predicted"/>
<dbReference type="Proteomes" id="UP001470230">
    <property type="component" value="Unassembled WGS sequence"/>
</dbReference>
<feature type="domain" description="CBS" evidence="9">
    <location>
        <begin position="256"/>
        <end position="314"/>
    </location>
</feature>
<dbReference type="PANTHER" id="PTHR12112">
    <property type="entry name" value="BNIP - RELATED"/>
    <property type="match status" value="1"/>
</dbReference>
<keyword evidence="3" id="KW-0479">Metal-binding</keyword>
<comment type="cofactor">
    <cofactor evidence="1">
        <name>Mn(2+)</name>
        <dbReference type="ChEBI" id="CHEBI:29035"/>
    </cofactor>
</comment>
<dbReference type="EC" id="3.6.1.1" evidence="2"/>